<dbReference type="GO" id="GO:0003677">
    <property type="term" value="F:DNA binding"/>
    <property type="evidence" value="ECO:0007669"/>
    <property type="project" value="InterPro"/>
</dbReference>
<dbReference type="AlphaFoldDB" id="A0A291GLR9"/>
<dbReference type="KEGG" id="brz:CFK38_04755"/>
<dbReference type="CDD" id="cd00093">
    <property type="entry name" value="HTH_XRE"/>
    <property type="match status" value="1"/>
</dbReference>
<gene>
    <name evidence="2" type="ORF">CFK38_04755</name>
</gene>
<dbReference type="Proteomes" id="UP000218165">
    <property type="component" value="Chromosome"/>
</dbReference>
<organism evidence="2 3">
    <name type="scientific">Brachybacterium vulturis</name>
    <dbReference type="NCBI Taxonomy" id="2017484"/>
    <lineage>
        <taxon>Bacteria</taxon>
        <taxon>Bacillati</taxon>
        <taxon>Actinomycetota</taxon>
        <taxon>Actinomycetes</taxon>
        <taxon>Micrococcales</taxon>
        <taxon>Dermabacteraceae</taxon>
        <taxon>Brachybacterium</taxon>
    </lineage>
</organism>
<evidence type="ECO:0000259" key="1">
    <source>
        <dbReference type="PROSITE" id="PS50943"/>
    </source>
</evidence>
<reference evidence="3" key="1">
    <citation type="submission" date="2017-09" db="EMBL/GenBank/DDBJ databases">
        <title>Brachybacterium sp. VM2412.</title>
        <authorList>
            <person name="Tak E.J."/>
            <person name="Bae J.-W."/>
        </authorList>
    </citation>
    <scope>NUCLEOTIDE SEQUENCE [LARGE SCALE GENOMIC DNA]</scope>
    <source>
        <strain evidence="3">VM2412</strain>
    </source>
</reference>
<proteinExistence type="predicted"/>
<evidence type="ECO:0000313" key="3">
    <source>
        <dbReference type="Proteomes" id="UP000218165"/>
    </source>
</evidence>
<dbReference type="SUPFAM" id="SSF47413">
    <property type="entry name" value="lambda repressor-like DNA-binding domains"/>
    <property type="match status" value="1"/>
</dbReference>
<keyword evidence="3" id="KW-1185">Reference proteome</keyword>
<dbReference type="EMBL" id="CP023563">
    <property type="protein sequence ID" value="ATG50914.1"/>
    <property type="molecule type" value="Genomic_DNA"/>
</dbReference>
<evidence type="ECO:0000313" key="2">
    <source>
        <dbReference type="EMBL" id="ATG50914.1"/>
    </source>
</evidence>
<name>A0A291GLR9_9MICO</name>
<sequence>MDASMILHGIRRQLGIIRADLARLCGVSRSTVSRIEDCELDPTWGTLTRVLESSGFMIHGEDIVPTGDATAAVAARFVLDRVLDYVLIQESSKEPDPTAPTEPAILAALNGPAELQAWWQRWHRAGWLSDSPTTMGLKHLSHHASVISRGGRAAAPRLVVGDGRRWRDLALRIDEAGFTYAVSDMTAALESPGAGLAEVPRIYVSDPWMVASVLRLEGSPPGRGVPLVTAEWPELEDIVVGDGICFTSVGHALMDGQTGDEEERRKSALTLSRLVTGTLPVG</sequence>
<dbReference type="InterPro" id="IPR010982">
    <property type="entry name" value="Lambda_DNA-bd_dom_sf"/>
</dbReference>
<dbReference type="PROSITE" id="PS50943">
    <property type="entry name" value="HTH_CROC1"/>
    <property type="match status" value="1"/>
</dbReference>
<dbReference type="InterPro" id="IPR001387">
    <property type="entry name" value="Cro/C1-type_HTH"/>
</dbReference>
<feature type="domain" description="HTH cro/C1-type" evidence="1">
    <location>
        <begin position="7"/>
        <end position="36"/>
    </location>
</feature>
<dbReference type="Pfam" id="PF01381">
    <property type="entry name" value="HTH_3"/>
    <property type="match status" value="1"/>
</dbReference>
<protein>
    <recommendedName>
        <fullName evidence="1">HTH cro/C1-type domain-containing protein</fullName>
    </recommendedName>
</protein>
<dbReference type="Gene3D" id="1.10.260.40">
    <property type="entry name" value="lambda repressor-like DNA-binding domains"/>
    <property type="match status" value="1"/>
</dbReference>
<accession>A0A291GLR9</accession>